<evidence type="ECO:0000256" key="12">
    <source>
        <dbReference type="ARBA" id="ARBA00050779"/>
    </source>
</evidence>
<dbReference type="GO" id="GO:0009134">
    <property type="term" value="P:nucleoside diphosphate catabolic process"/>
    <property type="evidence" value="ECO:0007669"/>
    <property type="project" value="TreeGrafter"/>
</dbReference>
<dbReference type="VEuPathDB" id="FungiDB:GW608_L05115"/>
<keyword evidence="7" id="KW-1133">Transmembrane helix</keyword>
<evidence type="ECO:0000256" key="3">
    <source>
        <dbReference type="ARBA" id="ARBA00009283"/>
    </source>
</evidence>
<protein>
    <recommendedName>
        <fullName evidence="13">Guanosine-diphosphatase</fullName>
        <ecNumber evidence="11">3.6.1.42</ecNumber>
    </recommendedName>
</protein>
<keyword evidence="8" id="KW-0333">Golgi apparatus</keyword>
<feature type="region of interest" description="Disordered" evidence="17">
    <location>
        <begin position="87"/>
        <end position="106"/>
    </location>
</feature>
<dbReference type="InterPro" id="IPR000407">
    <property type="entry name" value="GDA1_CD39_NTPase"/>
</dbReference>
<evidence type="ECO:0000256" key="17">
    <source>
        <dbReference type="SAM" id="MobiDB-lite"/>
    </source>
</evidence>
<evidence type="ECO:0000256" key="10">
    <source>
        <dbReference type="ARBA" id="ARBA00037742"/>
    </source>
</evidence>
<proteinExistence type="inferred from homology"/>
<evidence type="ECO:0000256" key="2">
    <source>
        <dbReference type="ARBA" id="ARBA00004922"/>
    </source>
</evidence>
<evidence type="ECO:0000256" key="18">
    <source>
        <dbReference type="SAM" id="SignalP"/>
    </source>
</evidence>
<dbReference type="GO" id="GO:0006487">
    <property type="term" value="P:protein N-linked glycosylation"/>
    <property type="evidence" value="ECO:0007669"/>
    <property type="project" value="TreeGrafter"/>
</dbReference>
<evidence type="ECO:0000313" key="19">
    <source>
        <dbReference type="EMBL" id="KTB11463.1"/>
    </source>
</evidence>
<reference evidence="19 20" key="1">
    <citation type="submission" date="2015-10" db="EMBL/GenBank/DDBJ databases">
        <title>Draft genomes sequences of Candida glabrata isolates 1A, 1B, 2A, 2B, 3A and 3B.</title>
        <authorList>
            <person name="Haavelsrud O.E."/>
            <person name="Gaustad P."/>
        </authorList>
    </citation>
    <scope>NUCLEOTIDE SEQUENCE [LARGE SCALE GENOMIC DNA]</scope>
    <source>
        <strain evidence="19">910700640</strain>
    </source>
</reference>
<organism evidence="19 20">
    <name type="scientific">Candida glabrata</name>
    <name type="common">Yeast</name>
    <name type="synonym">Torulopsis glabrata</name>
    <dbReference type="NCBI Taxonomy" id="5478"/>
    <lineage>
        <taxon>Eukaryota</taxon>
        <taxon>Fungi</taxon>
        <taxon>Dikarya</taxon>
        <taxon>Ascomycota</taxon>
        <taxon>Saccharomycotina</taxon>
        <taxon>Saccharomycetes</taxon>
        <taxon>Saccharomycetales</taxon>
        <taxon>Saccharomycetaceae</taxon>
        <taxon>Nakaseomyces</taxon>
    </lineage>
</organism>
<dbReference type="GO" id="GO:0017111">
    <property type="term" value="F:ribonucleoside triphosphate phosphatase activity"/>
    <property type="evidence" value="ECO:0007669"/>
    <property type="project" value="TreeGrafter"/>
</dbReference>
<evidence type="ECO:0000313" key="20">
    <source>
        <dbReference type="Proteomes" id="UP000054886"/>
    </source>
</evidence>
<evidence type="ECO:0000256" key="11">
    <source>
        <dbReference type="ARBA" id="ARBA00038903"/>
    </source>
</evidence>
<dbReference type="PANTHER" id="PTHR11782:SF83">
    <property type="entry name" value="GUANOSINE-DIPHOSPHATASE"/>
    <property type="match status" value="1"/>
</dbReference>
<dbReference type="PROSITE" id="PS01238">
    <property type="entry name" value="GDA1_CD39_NTPASE"/>
    <property type="match status" value="1"/>
</dbReference>
<evidence type="ECO:0000256" key="1">
    <source>
        <dbReference type="ARBA" id="ARBA00004323"/>
    </source>
</evidence>
<feature type="signal peptide" evidence="18">
    <location>
        <begin position="1"/>
        <end position="29"/>
    </location>
</feature>
<feature type="binding site" evidence="15">
    <location>
        <begin position="270"/>
        <end position="274"/>
    </location>
    <ligand>
        <name>ATP</name>
        <dbReference type="ChEBI" id="CHEBI:30616"/>
    </ligand>
</feature>
<keyword evidence="18" id="KW-0732">Signal</keyword>
<keyword evidence="15" id="KW-0547">Nucleotide-binding</keyword>
<evidence type="ECO:0000256" key="6">
    <source>
        <dbReference type="ARBA" id="ARBA00022968"/>
    </source>
</evidence>
<dbReference type="AlphaFoldDB" id="A0A0W0DDS3"/>
<sequence>MNGLFRNYRFLMGAFALIMLILLIRSSNSIPNGSGISRPVTPNTNKPDSPQDFKSLPIDEPGYTDDKKTENNNPEVADAVKDAIKSSVSGDSAKTGKKPSGEVIGTGKTCTQEHQYVIMIDAGSTGSRVHVYEFDICSKPPILINETFEMLKPGLSSFDTDSIGAAKSLDPLLNIAMDVIPKHQRPCSPVAVKATAGLRMLGETKSQKILDAVKRHLEVDYPFPVVGGDGISIMSGELEGVYAWVTTNYLLGNIGASDRRPTSAIFDLGGGSTQIVFEPTFPPTEEMVEGEHKYVLDYGSEKYTLYQYSHLGYGLMQGRNKINSLLVSNAIKEGTIKQGDSQTEYVLSSPCLPPKVTAPVEKVKVGDSETYKVKFVGPKVAAGAQCRFLTDSILNKESSCKVPPCSFNGVHQPSLVRTFHESNDLYIFSYFYDRTRPLGMPLSFTLQELMELTRNVCNGEEVWDDVFANLGDSLNSLKKDPHFCQDLSFLGSLLHTGYDIPLQRELKTAQKLAGNEIGWCLGASLPLINSKDWKCRLDQKA</sequence>
<dbReference type="VEuPathDB" id="FungiDB:GVI51_L01023"/>
<evidence type="ECO:0000256" key="16">
    <source>
        <dbReference type="RuleBase" id="RU003833"/>
    </source>
</evidence>
<dbReference type="FunFam" id="3.30.420.150:FF:000009">
    <property type="entry name" value="Guanosine-diphosphatase, putative"/>
    <property type="match status" value="1"/>
</dbReference>
<evidence type="ECO:0000256" key="7">
    <source>
        <dbReference type="ARBA" id="ARBA00022989"/>
    </source>
</evidence>
<keyword evidence="9" id="KW-0472">Membrane</keyword>
<feature type="region of interest" description="Disordered" evidence="17">
    <location>
        <begin position="34"/>
        <end position="74"/>
    </location>
</feature>
<keyword evidence="4" id="KW-0812">Transmembrane</keyword>
<dbReference type="VEuPathDB" id="FungiDB:B1J91_L01243g"/>
<comment type="caution">
    <text evidence="19">The sequence shown here is derived from an EMBL/GenBank/DDBJ whole genome shotgun (WGS) entry which is preliminary data.</text>
</comment>
<keyword evidence="15" id="KW-0067">ATP-binding</keyword>
<comment type="pathway">
    <text evidence="2">Protein modification; protein glycosylation.</text>
</comment>
<evidence type="ECO:0000256" key="5">
    <source>
        <dbReference type="ARBA" id="ARBA00022801"/>
    </source>
</evidence>
<name>A0A0W0DDS3_CANGB</name>
<dbReference type="Proteomes" id="UP000054886">
    <property type="component" value="Unassembled WGS sequence"/>
</dbReference>
<evidence type="ECO:0000256" key="14">
    <source>
        <dbReference type="PIRSR" id="PIRSR600407-1"/>
    </source>
</evidence>
<dbReference type="VEuPathDB" id="FungiDB:CAGL0L01243g"/>
<dbReference type="EMBL" id="LLZZ01000036">
    <property type="protein sequence ID" value="KTB11463.1"/>
    <property type="molecule type" value="Genomic_DNA"/>
</dbReference>
<dbReference type="EC" id="3.6.1.42" evidence="11"/>
<keyword evidence="6" id="KW-0735">Signal-anchor</keyword>
<evidence type="ECO:0000256" key="15">
    <source>
        <dbReference type="PIRSR" id="PIRSR600407-2"/>
    </source>
</evidence>
<evidence type="ECO:0000256" key="8">
    <source>
        <dbReference type="ARBA" id="ARBA00023034"/>
    </source>
</evidence>
<gene>
    <name evidence="19" type="ORF">AO440_005947</name>
</gene>
<evidence type="ECO:0000256" key="4">
    <source>
        <dbReference type="ARBA" id="ARBA00022692"/>
    </source>
</evidence>
<comment type="similarity">
    <text evidence="3 16">Belongs to the GDA1/CD39 NTPase family.</text>
</comment>
<comment type="function">
    <text evidence="10">After transfer of sugars to endogenous macromolecular acceptors, the enzyme converts nucleoside diphosphates to nucleoside monophosphates which in turn exit the Golgi lumen in a coupled antiporter reaction, allowing entry of additional nucleotide sugar from the cytosol.</text>
</comment>
<comment type="catalytic activity">
    <reaction evidence="12">
        <text>GDP + H2O = GMP + phosphate + H(+)</text>
        <dbReference type="Rhea" id="RHEA:22156"/>
        <dbReference type="ChEBI" id="CHEBI:15377"/>
        <dbReference type="ChEBI" id="CHEBI:15378"/>
        <dbReference type="ChEBI" id="CHEBI:43474"/>
        <dbReference type="ChEBI" id="CHEBI:58115"/>
        <dbReference type="ChEBI" id="CHEBI:58189"/>
        <dbReference type="EC" id="3.6.1.42"/>
    </reaction>
</comment>
<evidence type="ECO:0000256" key="13">
    <source>
        <dbReference type="ARBA" id="ARBA00067799"/>
    </source>
</evidence>
<dbReference type="Gene3D" id="3.30.420.150">
    <property type="entry name" value="Exopolyphosphatase. Domain 2"/>
    <property type="match status" value="1"/>
</dbReference>
<dbReference type="PANTHER" id="PTHR11782">
    <property type="entry name" value="ADENOSINE/GUANOSINE DIPHOSPHATASE"/>
    <property type="match status" value="1"/>
</dbReference>
<dbReference type="Gene3D" id="3.30.420.40">
    <property type="match status" value="1"/>
</dbReference>
<evidence type="ECO:0000256" key="9">
    <source>
        <dbReference type="ARBA" id="ARBA00023136"/>
    </source>
</evidence>
<dbReference type="GO" id="GO:0045134">
    <property type="term" value="F:UDP phosphatase activity"/>
    <property type="evidence" value="ECO:0007669"/>
    <property type="project" value="EnsemblFungi"/>
</dbReference>
<accession>A0A0W0DDS3</accession>
<dbReference type="VEuPathDB" id="FungiDB:GWK60_L05115"/>
<comment type="subcellular location">
    <subcellularLocation>
        <location evidence="1">Golgi apparatus membrane</location>
        <topology evidence="1">Single-pass type II membrane protein</topology>
    </subcellularLocation>
</comment>
<dbReference type="GO" id="GO:0000139">
    <property type="term" value="C:Golgi membrane"/>
    <property type="evidence" value="ECO:0007669"/>
    <property type="project" value="UniProtKB-SubCell"/>
</dbReference>
<dbReference type="GO" id="GO:0005524">
    <property type="term" value="F:ATP binding"/>
    <property type="evidence" value="ECO:0007669"/>
    <property type="project" value="UniProtKB-KW"/>
</dbReference>
<feature type="chain" id="PRO_5009807318" description="Guanosine-diphosphatase" evidence="18">
    <location>
        <begin position="30"/>
        <end position="541"/>
    </location>
</feature>
<dbReference type="Pfam" id="PF01150">
    <property type="entry name" value="GDA1_CD39"/>
    <property type="match status" value="1"/>
</dbReference>
<keyword evidence="5 16" id="KW-0378">Hydrolase</keyword>
<dbReference type="CDD" id="cd24040">
    <property type="entry name" value="ASKHA_NBD_GDA1"/>
    <property type="match status" value="1"/>
</dbReference>
<dbReference type="GO" id="GO:0004382">
    <property type="term" value="F:GDP phosphatase activity"/>
    <property type="evidence" value="ECO:0007669"/>
    <property type="project" value="UniProtKB-EC"/>
</dbReference>
<feature type="active site" description="Proton acceptor" evidence="14">
    <location>
        <position position="239"/>
    </location>
</feature>